<keyword evidence="2" id="KW-1185">Reference proteome</keyword>
<organism evidence="1 2">
    <name type="scientific">Gordonia caeni</name>
    <dbReference type="NCBI Taxonomy" id="1007097"/>
    <lineage>
        <taxon>Bacteria</taxon>
        <taxon>Bacillati</taxon>
        <taxon>Actinomycetota</taxon>
        <taxon>Actinomycetes</taxon>
        <taxon>Mycobacteriales</taxon>
        <taxon>Gordoniaceae</taxon>
        <taxon>Gordonia</taxon>
    </lineage>
</organism>
<proteinExistence type="predicted"/>
<name>A0ABP7PQF8_9ACTN</name>
<protein>
    <recommendedName>
        <fullName evidence="3">SRPBCC family protein</fullName>
    </recommendedName>
</protein>
<dbReference type="Gene3D" id="3.30.530.20">
    <property type="match status" value="1"/>
</dbReference>
<dbReference type="SUPFAM" id="SSF55961">
    <property type="entry name" value="Bet v1-like"/>
    <property type="match status" value="1"/>
</dbReference>
<evidence type="ECO:0008006" key="3">
    <source>
        <dbReference type="Google" id="ProtNLM"/>
    </source>
</evidence>
<dbReference type="Proteomes" id="UP001418444">
    <property type="component" value="Unassembled WGS sequence"/>
</dbReference>
<dbReference type="RefSeq" id="WP_344785625.1">
    <property type="nucleotide sequence ID" value="NZ_BAAAZW010000012.1"/>
</dbReference>
<sequence length="156" mass="17700">MRRSWTFTRRSEIAGPAPAVWARVVTPEGINDEMRPWMSMAVPRGAGDITIDTLEVGRPLGRAWLRLFGLLPFDYDHLTVAELDPGRRFREESTMLSMRAWTHERTVTPAAHDRTEVTDVVTFAPRLGLVAAGPLLRRMLAAFFGHRHRRLAAHFA</sequence>
<evidence type="ECO:0000313" key="2">
    <source>
        <dbReference type="Proteomes" id="UP001418444"/>
    </source>
</evidence>
<accession>A0ABP7PQF8</accession>
<dbReference type="InterPro" id="IPR023393">
    <property type="entry name" value="START-like_dom_sf"/>
</dbReference>
<reference evidence="2" key="1">
    <citation type="journal article" date="2019" name="Int. J. Syst. Evol. Microbiol.">
        <title>The Global Catalogue of Microorganisms (GCM) 10K type strain sequencing project: providing services to taxonomists for standard genome sequencing and annotation.</title>
        <authorList>
            <consortium name="The Broad Institute Genomics Platform"/>
            <consortium name="The Broad Institute Genome Sequencing Center for Infectious Disease"/>
            <person name="Wu L."/>
            <person name="Ma J."/>
        </authorList>
    </citation>
    <scope>NUCLEOTIDE SEQUENCE [LARGE SCALE GENOMIC DNA]</scope>
    <source>
        <strain evidence="2">JCM 16923</strain>
    </source>
</reference>
<gene>
    <name evidence="1" type="ORF">GCM10022231_33140</name>
</gene>
<comment type="caution">
    <text evidence="1">The sequence shown here is derived from an EMBL/GenBank/DDBJ whole genome shotgun (WGS) entry which is preliminary data.</text>
</comment>
<evidence type="ECO:0000313" key="1">
    <source>
        <dbReference type="EMBL" id="GAA3969296.1"/>
    </source>
</evidence>
<dbReference type="EMBL" id="BAAAZW010000012">
    <property type="protein sequence ID" value="GAA3969296.1"/>
    <property type="molecule type" value="Genomic_DNA"/>
</dbReference>